<evidence type="ECO:0000313" key="10">
    <source>
        <dbReference type="EMBL" id="AXM05046.1"/>
    </source>
</evidence>
<dbReference type="GO" id="GO:2000032">
    <property type="term" value="P:regulation of secondary shoot formation"/>
    <property type="evidence" value="ECO:0007669"/>
    <property type="project" value="TreeGrafter"/>
</dbReference>
<feature type="compositionally biased region" description="Polar residues" evidence="7">
    <location>
        <begin position="188"/>
        <end position="201"/>
    </location>
</feature>
<feature type="compositionally biased region" description="Basic residues" evidence="7">
    <location>
        <begin position="74"/>
        <end position="91"/>
    </location>
</feature>
<dbReference type="GO" id="GO:0005634">
    <property type="term" value="C:nucleus"/>
    <property type="evidence" value="ECO:0007669"/>
    <property type="project" value="UniProtKB-SubCell"/>
</dbReference>
<feature type="domain" description="TCP" evidence="8">
    <location>
        <begin position="80"/>
        <end position="138"/>
    </location>
</feature>
<comment type="subcellular location">
    <subcellularLocation>
        <location evidence="1">Nucleus</location>
    </subcellularLocation>
</comment>
<keyword evidence="5" id="KW-0804">Transcription</keyword>
<feature type="compositionally biased region" description="Basic and acidic residues" evidence="7">
    <location>
        <begin position="203"/>
        <end position="214"/>
    </location>
</feature>
<dbReference type="GO" id="GO:0003700">
    <property type="term" value="F:DNA-binding transcription factor activity"/>
    <property type="evidence" value="ECO:0007669"/>
    <property type="project" value="InterPro"/>
</dbReference>
<evidence type="ECO:0000259" key="8">
    <source>
        <dbReference type="PROSITE" id="PS51369"/>
    </source>
</evidence>
<proteinExistence type="predicted"/>
<evidence type="ECO:0000256" key="2">
    <source>
        <dbReference type="ARBA" id="ARBA00022473"/>
    </source>
</evidence>
<evidence type="ECO:0000256" key="5">
    <source>
        <dbReference type="ARBA" id="ARBA00023163"/>
    </source>
</evidence>
<dbReference type="InterPro" id="IPR017888">
    <property type="entry name" value="CYC/TB1_R_domain"/>
</dbReference>
<sequence length="306" mass="34913">MFSSNPFSQLASSTHVFPPSYSFLDHEKHDLYNHLSNSPFQIACENKFRQDLGVEGLGLEQSFNEHNHVFGSEKKKKAPKKDHHSKIRTSKGPRDRRVRMSIEVARKFFYLQDLLGFDKASKTLDWLFNKSKIPIDELVKRKKQSSSSDQSEVVFLEKVKDGSDEVLQDHKGQKRKSSCVNGKRKNIVTGSYKSGSPVNQSRAEARARARERTREKMNIKKLDNESKIHGDSCSSKLTLQSSFWSSIESQNNYNDKIGKSIIEEDISMLYSYQHNSLPVSNESSSTFVGLPKFTVVLEERGDRATI</sequence>
<protein>
    <submittedName>
        <fullName evidence="10">Cycloidea-like protein</fullName>
    </submittedName>
</protein>
<dbReference type="PROSITE" id="PS51370">
    <property type="entry name" value="R"/>
    <property type="match status" value="1"/>
</dbReference>
<feature type="region of interest" description="Disordered" evidence="7">
    <location>
        <begin position="68"/>
        <end position="96"/>
    </location>
</feature>
<reference evidence="10" key="1">
    <citation type="journal article" date="2018" name="Front. Plant Sci.">
        <title>Patterning the Asteraceae Capitulum: Duplications and Differential Expression of the Flower Symmetry CYC2-Like Genes.</title>
        <authorList>
            <person name="Chen J."/>
            <person name="Shen C.Z."/>
            <person name="Guo Y.P."/>
            <person name="Rao G.Y."/>
        </authorList>
    </citation>
    <scope>NUCLEOTIDE SEQUENCE</scope>
</reference>
<dbReference type="GO" id="GO:0043565">
    <property type="term" value="F:sequence-specific DNA binding"/>
    <property type="evidence" value="ECO:0007669"/>
    <property type="project" value="TreeGrafter"/>
</dbReference>
<keyword evidence="2" id="KW-0217">Developmental protein</keyword>
<organism evidence="10">
    <name type="scientific">Pseudognaphalium affine</name>
    <dbReference type="NCBI Taxonomy" id="318063"/>
    <lineage>
        <taxon>Eukaryota</taxon>
        <taxon>Viridiplantae</taxon>
        <taxon>Streptophyta</taxon>
        <taxon>Embryophyta</taxon>
        <taxon>Tracheophyta</taxon>
        <taxon>Spermatophyta</taxon>
        <taxon>Magnoliopsida</taxon>
        <taxon>eudicotyledons</taxon>
        <taxon>Gunneridae</taxon>
        <taxon>Pentapetalae</taxon>
        <taxon>asterids</taxon>
        <taxon>campanulids</taxon>
        <taxon>Asterales</taxon>
        <taxon>Asteraceae</taxon>
        <taxon>Asteroideae</taxon>
        <taxon>Gnaphalieae</taxon>
        <taxon>Pseudognaphalium</taxon>
    </lineage>
</organism>
<keyword evidence="6" id="KW-0539">Nucleus</keyword>
<dbReference type="Pfam" id="PF03634">
    <property type="entry name" value="TCP"/>
    <property type="match status" value="1"/>
</dbReference>
<accession>A0A346D3M8</accession>
<name>A0A346D3M8_9ASTR</name>
<feature type="domain" description="R" evidence="9">
    <location>
        <begin position="199"/>
        <end position="216"/>
    </location>
</feature>
<dbReference type="EMBL" id="MG593461">
    <property type="protein sequence ID" value="AXM05046.1"/>
    <property type="molecule type" value="Genomic_DNA"/>
</dbReference>
<evidence type="ECO:0000256" key="4">
    <source>
        <dbReference type="ARBA" id="ARBA00023125"/>
    </source>
</evidence>
<evidence type="ECO:0000256" key="3">
    <source>
        <dbReference type="ARBA" id="ARBA00023015"/>
    </source>
</evidence>
<evidence type="ECO:0000256" key="1">
    <source>
        <dbReference type="ARBA" id="ARBA00004123"/>
    </source>
</evidence>
<keyword evidence="3" id="KW-0805">Transcription regulation</keyword>
<keyword evidence="4" id="KW-0238">DNA-binding</keyword>
<dbReference type="PANTHER" id="PTHR31072">
    <property type="entry name" value="TRANSCRIPTION FACTOR TCP4-RELATED"/>
    <property type="match status" value="1"/>
</dbReference>
<evidence type="ECO:0000259" key="9">
    <source>
        <dbReference type="PROSITE" id="PS51370"/>
    </source>
</evidence>
<dbReference type="InterPro" id="IPR005333">
    <property type="entry name" value="Transcription_factor_TCP"/>
</dbReference>
<dbReference type="PANTHER" id="PTHR31072:SF224">
    <property type="entry name" value="TRANSCRIPTION FACTOR TCP1"/>
    <property type="match status" value="1"/>
</dbReference>
<dbReference type="InterPro" id="IPR017887">
    <property type="entry name" value="TF_TCP_subgr"/>
</dbReference>
<evidence type="ECO:0000256" key="6">
    <source>
        <dbReference type="ARBA" id="ARBA00023242"/>
    </source>
</evidence>
<dbReference type="PROSITE" id="PS51369">
    <property type="entry name" value="TCP"/>
    <property type="match status" value="1"/>
</dbReference>
<evidence type="ECO:0000256" key="7">
    <source>
        <dbReference type="SAM" id="MobiDB-lite"/>
    </source>
</evidence>
<dbReference type="AlphaFoldDB" id="A0A346D3M8"/>
<feature type="region of interest" description="Disordered" evidence="7">
    <location>
        <begin position="186"/>
        <end position="214"/>
    </location>
</feature>